<organism evidence="1 2">
    <name type="scientific">Gordonia phage Rabbitrun</name>
    <dbReference type="NCBI Taxonomy" id="2762280"/>
    <lineage>
        <taxon>Viruses</taxon>
        <taxon>Duplodnaviria</taxon>
        <taxon>Heunggongvirae</taxon>
        <taxon>Uroviricota</taxon>
        <taxon>Caudoviricetes</taxon>
        <taxon>Deeyouvirinae</taxon>
        <taxon>Nevillevirus</taxon>
        <taxon>Nevillevirus rabbitrun</taxon>
    </lineage>
</organism>
<dbReference type="KEGG" id="vg:70080654"/>
<name>A0A7G8LIH6_9CAUD</name>
<keyword evidence="2" id="KW-1185">Reference proteome</keyword>
<dbReference type="GeneID" id="70080654"/>
<reference evidence="1 2" key="1">
    <citation type="submission" date="2020-06" db="EMBL/GenBank/DDBJ databases">
        <authorList>
            <person name="Herren C.D."/>
            <person name="Smith Caldas M."/>
            <person name="Brooke G.M."/>
            <person name="Cabrera L.J."/>
            <person name="Caudill C.B."/>
            <person name="Ewell K.O."/>
            <person name="Haas C.L."/>
            <person name="Shapland G.L."/>
            <person name="Sitek C.J."/>
            <person name="Thompson J.S."/>
            <person name="Pollenz R.S."/>
            <person name="Garlena R.A."/>
            <person name="Russell D.A."/>
            <person name="Pope W.H."/>
            <person name="Jacobs-Sera D."/>
            <person name="Hatfull G.F."/>
        </authorList>
    </citation>
    <scope>NUCLEOTIDE SEQUENCE [LARGE SCALE GENOMIC DNA]</scope>
</reference>
<accession>A0A7G8LIH6</accession>
<proteinExistence type="predicted"/>
<evidence type="ECO:0000313" key="2">
    <source>
        <dbReference type="Proteomes" id="UP000515957"/>
    </source>
</evidence>
<dbReference type="Proteomes" id="UP000515957">
    <property type="component" value="Segment"/>
</dbReference>
<evidence type="ECO:0000313" key="1">
    <source>
        <dbReference type="EMBL" id="QNJ57048.1"/>
    </source>
</evidence>
<sequence length="40" mass="4763">MIQGICIRCFKPVTPEDLYRDPDGNLWDICQDCYEKDKLQ</sequence>
<dbReference type="EMBL" id="MT658805">
    <property type="protein sequence ID" value="QNJ57048.1"/>
    <property type="molecule type" value="Genomic_DNA"/>
</dbReference>
<gene>
    <name evidence="1" type="primary">4</name>
    <name evidence="1" type="ORF">SEA_RABBITRUN_4</name>
</gene>
<protein>
    <submittedName>
        <fullName evidence="1">Uncharacterized protein</fullName>
    </submittedName>
</protein>
<dbReference type="RefSeq" id="YP_010246117.1">
    <property type="nucleotide sequence ID" value="NC_060133.1"/>
</dbReference>